<sequence>MPCPPVFPLLLLGALAWLLLRWARRIRHKAAEACPRTDREVIPVHPETRESERELRELGEIVIPEVPDCVPAEAQRYEHKFGAPRSELYKMDYRPVDEDVPCLIQAAISDELQRPHVEQRLEQLRLLCGDLPASGWVQPRDPRVLLRFLLARQCNVHRAREMLQDVLSWRQQHDVADALPQWEKVKHERFDSYWKASGCTGEDSQGDLVVFERIGQYDVRGLLRCNQAFIQQHCIYSAECVLASLELARRRHLQRGSNRGFRLTVVADMAGLDFSFLDPRALQMCKTVARLEADHYPEVLKRIIVVRAPWIFAAVWQLCRPFMDKGSLEKVDIVKDSETTEAILKHVPPEIVPKALGGSMPSAEGDEYCSNLIAPGGKIPEDIIAMTFASTGETWDVRRPPAFSPGMGCGGAKPAQAAANPQQPSPQASPQQHSQQPVIPAPQASAATVRSDKVIVPRSFRLLDELEKGQKCERASHLSWGLAYDDDITLTTWNGTIFGPIDTAFDNRIYSLQIVCGQNYPDVLPEVRFTAGINMNCVESDGTVKPSWGVLGSWKRDYTIETVLDALRREMCSPANRHLTQPDTVPWAVGAEDGDASEIAGRFEPSPRKASEGKRAAGSFSIGDTLQYFDYRSVIPRATSNVSQSFELPREGFASVFDKPAVSHGCSSRDSWLTNNAKSGYAQLYLPSVKSSLYSLKDINHPPPPACVEELGASTARHLEAATDESQCVEGKCFRLPISFLEDVTGWNTAIAEQGRAKHWQSATGLLVTGLLVSPVQGDQGLPRFKKQEQMPFMHPFLSVIALPSGSTLYRRKSQFRVRDFVDIDLIVIIHMHGSASDALAALQEEEEEAAAGSWLWLCTALGPALLQHQRYGPAAKAGEAPKQRRQQWQLGLEFLRSLRAEDLDLRAFTAGMQACSLGGCWQLALQLLQEMEGLRHSADAIAISAAMGACEKAGHWAQALALFRGLRGRRLEPAARFELALACKLSAFAAGLGLQAEDVVSFNSALSSCAKGAPTLSAIAGEAWQTALQLLWEEVRPDVVTFTSALSAASRAHLWEEALQLHELLQAEVLANSVVRLTVIQACGMLEHWQKAVSFLAEDGRDEQESCNAANAALAVVGSWAAALHLVASMTVSSQLLARCLAVSIAMARRMFAKFLVLCLGLARGIRESSQRGFELPRNCDSMPMWSDKKKCCACSTRRYPDSGDQVDMVQAFEYSDFACQLHKDTWERRICCPLWAIDCKPEDPQFQAGLSRDCRAPKEECQSFECRDVFQALAEITSKFLEVNGSIGVEPIWSETYISRESNQGYFCDCGCGELVDREAKICKAKNENATYCGATRPCCTRIWDCDELDPWPQAVTKQQRAIWWGEADLHNEAGRLRRLLRQLEKLGSQCVESCQAQRHNQCFQKLTEVAEKKLLGQDITVHQKQEEKKFKALVEYNNQNRGWYFDSSSKWLAEYQKNLDKSKQPEQRQWNQNALAHQLVVMAPLALHSSEQARVVEQKTMDCCACKKEIGSFDTVLDSKPFVISFCTAESCDTGQLGDMPQPRPPGSCERTGHWQQALGMAQLDQNVSAESYKALIAACQASAATTAGAALMRQMHGEITDPGFAWLWTLAKLQLPEAELRACAAVAAIRALEVLPVKIQCSGNCLSGGVRDACDLDLQSPAAYRSVASPQFRAACSRQASSLHRFTTQELGHLAFGLAASPDAEVFLQLQREVRARLKMVRWSQVAAPLRRKAVEDDLLNVLWSCSFAGAVDPPLRRALGRCFRALGASLDKRFRNSPAPLHSSQAFTGPSVRLELCDRLVLFKPVGWEVCDGNVGRQLRHFVNWKGSWPILQSAQHDHGFLHRVDVPCSGLILFAKSFRAYYDLQVQLRAGVPWKRSEAVARWAWEFYSAVSDACASLAAGERVAHELRGLAEVRSVRRHRRTAFLDVGKTAKGNEVSASGDQDQELLQVVVPLPLEAEAEVGNIRLLRPGILLSFCGVAGRTRRGQASLFAKSFTAEGLTSASPALLASLLSFALVGAVQRKDLCCWLQMSEVELENVLLWDEPRRRRFCSRRARFLRLGRDHRARNRRQSMTAKEHRALEEFRGWAEMLRRYAMPLRPDVSDTAGAVLGPADPVANLGGAHPHLEIFSKRKKRPQVSVMTRLVSELGQLRSGADSQADPVDVVDIVDVGGGRGDLAMAVAARVPGAKVSVIESFAPSAQQGQHRAGELNLDVDFHISNAESLAPALEAQERRPIVMALHACGGLTDVALEACAKLRLPFCICPCCYASQPHLRSRALAPQEEILQRLAESNGLPRDVSQLAAFGINGMRLRQLDPPVPSTPELPPSWSVRVYTFPHEWSSRNMILWGHPQEIRRDYCVLCHGWFAQTQRRVNALVTWQGDGPTRSGSVGKPARTEFKALAHILLQLGTATLTVVRIATGRRHQIRSHCSFMGHAVVRDEKYTALQTQELDFHVCDSIFLHRHSLFFHDLVNGEHEVLDHLPADLISALAGAAGKDPSSTAALNRVIHGDLKNWELSEPITCSRMQSQEQKVGGCEPLHNSEPTAYGRQRHEEAPETATRLADTLPLKEPLTPREAAQVARSLAQHRKLQEALDLLGSLQSLHVPAADVITFNIAINSCSKVNHWVLAEEFYSVMRASSVRPTAVTLNSVVNAHERSGNWQAALGRLMSFQNLGVNGDAISFNTAITACARAKQWSFALSILRINEDFMEDSIGYNAAASAFEKVKLWCNVLDLVQSMHVARAEADHFTFSTTLSSLSGAELWQSVFACLKDMQVSTDNFVLSAIIKACEASTQWRLAMHYLSDLEDRQLQPDVALLNSAISAAAKAGEWEQAFSLISSLQHTRLEPDVITWGAAATACERAAQWRTAIALLKSMRHSLTQPNACVCNAVVSSCEKSGQWEQALLMLDVMTALEILPDLIAYNATISACSRTHWQMSLHLLHVMDSRSVRCDTISYNACITACERGGRWQEALACLHAMSARSILINTVSYNAAIAASGRQFHWKEALHLLWSMELLRLSPDVVTYNTALAALGDSRSWKTLCALFHDMRQHVIQPDLVTFNTSLSVCFHWQTTVCNPTTITFEALISCGIHRQHLPMYMEAAQGQIICELYVMAKL</sequence>
<feature type="repeat" description="PPR" evidence="3">
    <location>
        <begin position="2890"/>
        <end position="2924"/>
    </location>
</feature>
<name>A0A1Q9ENP4_SYMMI</name>
<dbReference type="OrthoDB" id="6508832at2759"/>
<dbReference type="SMART" id="SM00516">
    <property type="entry name" value="SEC14"/>
    <property type="match status" value="1"/>
</dbReference>
<dbReference type="GO" id="GO:0003723">
    <property type="term" value="F:RNA binding"/>
    <property type="evidence" value="ECO:0007669"/>
    <property type="project" value="InterPro"/>
</dbReference>
<keyword evidence="1" id="KW-0677">Repeat</keyword>
<evidence type="ECO:0000256" key="4">
    <source>
        <dbReference type="SAM" id="MobiDB-lite"/>
    </source>
</evidence>
<dbReference type="Proteomes" id="UP000186817">
    <property type="component" value="Unassembled WGS sequence"/>
</dbReference>
<feature type="signal peptide" evidence="5">
    <location>
        <begin position="1"/>
        <end position="23"/>
    </location>
</feature>
<dbReference type="EMBL" id="LSRX01000105">
    <property type="protein sequence ID" value="OLQ09044.1"/>
    <property type="molecule type" value="Genomic_DNA"/>
</dbReference>
<dbReference type="GO" id="GO:0009982">
    <property type="term" value="F:pseudouridine synthase activity"/>
    <property type="evidence" value="ECO:0007669"/>
    <property type="project" value="InterPro"/>
</dbReference>
<dbReference type="PROSITE" id="PS51375">
    <property type="entry name" value="PPR"/>
    <property type="match status" value="6"/>
</dbReference>
<dbReference type="InterPro" id="IPR000608">
    <property type="entry name" value="UBC"/>
</dbReference>
<dbReference type="Gene3D" id="1.25.40.10">
    <property type="entry name" value="Tetratricopeptide repeat domain"/>
    <property type="match status" value="6"/>
</dbReference>
<dbReference type="Pfam" id="PF13679">
    <property type="entry name" value="Methyltransf_32"/>
    <property type="match status" value="1"/>
</dbReference>
<keyword evidence="2" id="KW-0833">Ubl conjugation pathway</keyword>
<dbReference type="FunFam" id="3.10.110.10:FF:000026">
    <property type="entry name" value="Ubiquitin-conjugating enzyme E2 variant"/>
    <property type="match status" value="1"/>
</dbReference>
<dbReference type="InterPro" id="IPR025714">
    <property type="entry name" value="Methyltranfer_dom"/>
</dbReference>
<feature type="repeat" description="PPR" evidence="3">
    <location>
        <begin position="3029"/>
        <end position="3063"/>
    </location>
</feature>
<evidence type="ECO:0000256" key="2">
    <source>
        <dbReference type="ARBA" id="ARBA00022786"/>
    </source>
</evidence>
<feature type="domain" description="CRAL-TRIO" evidence="7">
    <location>
        <begin position="201"/>
        <end position="364"/>
    </location>
</feature>
<evidence type="ECO:0000313" key="8">
    <source>
        <dbReference type="EMBL" id="OLQ09044.1"/>
    </source>
</evidence>
<protein>
    <submittedName>
        <fullName evidence="8">Ubiquitin-conjugating enzyme variant MMS2</fullName>
    </submittedName>
</protein>
<feature type="repeat" description="PPR" evidence="3">
    <location>
        <begin position="2959"/>
        <end position="2993"/>
    </location>
</feature>
<gene>
    <name evidence="8" type="primary">MMS2</name>
    <name evidence="8" type="ORF">AK812_SmicGene7397</name>
</gene>
<dbReference type="InterPro" id="IPR036273">
    <property type="entry name" value="CRAL/TRIO_N_dom_sf"/>
</dbReference>
<dbReference type="Gene3D" id="3.30.2350.10">
    <property type="entry name" value="Pseudouridine synthase"/>
    <property type="match status" value="1"/>
</dbReference>
<dbReference type="InterPro" id="IPR001251">
    <property type="entry name" value="CRAL-TRIO_dom"/>
</dbReference>
<dbReference type="NCBIfam" id="TIGR00756">
    <property type="entry name" value="PPR"/>
    <property type="match status" value="2"/>
</dbReference>
<accession>A0A1Q9ENP4</accession>
<dbReference type="InterPro" id="IPR020103">
    <property type="entry name" value="PsdUridine_synth_cat_dom_sf"/>
</dbReference>
<feature type="domain" description="UBC core" evidence="6">
    <location>
        <begin position="457"/>
        <end position="612"/>
    </location>
</feature>
<keyword evidence="9" id="KW-1185">Reference proteome</keyword>
<feature type="region of interest" description="Disordered" evidence="4">
    <location>
        <begin position="401"/>
        <end position="446"/>
    </location>
</feature>
<feature type="region of interest" description="Disordered" evidence="4">
    <location>
        <begin position="2538"/>
        <end position="2564"/>
    </location>
</feature>
<dbReference type="InterPro" id="IPR011990">
    <property type="entry name" value="TPR-like_helical_dom_sf"/>
</dbReference>
<reference evidence="8 9" key="1">
    <citation type="submission" date="2016-02" db="EMBL/GenBank/DDBJ databases">
        <title>Genome analysis of coral dinoflagellate symbionts highlights evolutionary adaptations to a symbiotic lifestyle.</title>
        <authorList>
            <person name="Aranda M."/>
            <person name="Li Y."/>
            <person name="Liew Y.J."/>
            <person name="Baumgarten S."/>
            <person name="Simakov O."/>
            <person name="Wilson M."/>
            <person name="Piel J."/>
            <person name="Ashoor H."/>
            <person name="Bougouffa S."/>
            <person name="Bajic V.B."/>
            <person name="Ryu T."/>
            <person name="Ravasi T."/>
            <person name="Bayer T."/>
            <person name="Micklem G."/>
            <person name="Kim H."/>
            <person name="Bhak J."/>
            <person name="Lajeunesse T.C."/>
            <person name="Voolstra C.R."/>
        </authorList>
    </citation>
    <scope>NUCLEOTIDE SEQUENCE [LARGE SCALE GENOMIC DNA]</scope>
    <source>
        <strain evidence="8 9">CCMP2467</strain>
    </source>
</reference>
<dbReference type="InterPro" id="IPR029063">
    <property type="entry name" value="SAM-dependent_MTases_sf"/>
</dbReference>
<evidence type="ECO:0000259" key="7">
    <source>
        <dbReference type="PROSITE" id="PS50191"/>
    </source>
</evidence>
<feature type="chain" id="PRO_5010301555" evidence="5">
    <location>
        <begin position="24"/>
        <end position="3124"/>
    </location>
</feature>
<dbReference type="InterPro" id="IPR002885">
    <property type="entry name" value="PPR_rpt"/>
</dbReference>
<evidence type="ECO:0000259" key="6">
    <source>
        <dbReference type="PROSITE" id="PS50127"/>
    </source>
</evidence>
<evidence type="ECO:0000256" key="5">
    <source>
        <dbReference type="SAM" id="SignalP"/>
    </source>
</evidence>
<dbReference type="Pfam" id="PF00650">
    <property type="entry name" value="CRAL_TRIO"/>
    <property type="match status" value="1"/>
</dbReference>
<dbReference type="Gene3D" id="3.10.110.10">
    <property type="entry name" value="Ubiquitin Conjugating Enzyme"/>
    <property type="match status" value="1"/>
</dbReference>
<evidence type="ECO:0000256" key="3">
    <source>
        <dbReference type="PROSITE-ProRule" id="PRU00708"/>
    </source>
</evidence>
<proteinExistence type="predicted"/>
<dbReference type="InterPro" id="IPR036865">
    <property type="entry name" value="CRAL-TRIO_dom_sf"/>
</dbReference>
<dbReference type="Pfam" id="PF13041">
    <property type="entry name" value="PPR_2"/>
    <property type="match status" value="1"/>
</dbReference>
<evidence type="ECO:0000313" key="9">
    <source>
        <dbReference type="Proteomes" id="UP000186817"/>
    </source>
</evidence>
<dbReference type="PANTHER" id="PTHR47936">
    <property type="entry name" value="PPR_LONG DOMAIN-CONTAINING PROTEIN"/>
    <property type="match status" value="1"/>
</dbReference>
<evidence type="ECO:0000256" key="1">
    <source>
        <dbReference type="ARBA" id="ARBA00022737"/>
    </source>
</evidence>
<feature type="repeat" description="PPR" evidence="3">
    <location>
        <begin position="2615"/>
        <end position="2649"/>
    </location>
</feature>
<dbReference type="SMART" id="SM00212">
    <property type="entry name" value="UBCc"/>
    <property type="match status" value="1"/>
</dbReference>
<dbReference type="Pfam" id="PF01535">
    <property type="entry name" value="PPR"/>
    <property type="match status" value="3"/>
</dbReference>
<comment type="caution">
    <text evidence="8">The sequence shown here is derived from an EMBL/GenBank/DDBJ whole genome shotgun (WGS) entry which is preliminary data.</text>
</comment>
<keyword evidence="5" id="KW-0732">Signal</keyword>
<dbReference type="CDD" id="cd23807">
    <property type="entry name" value="UEV_UBE2V"/>
    <property type="match status" value="1"/>
</dbReference>
<dbReference type="SUPFAM" id="SSF54495">
    <property type="entry name" value="UBC-like"/>
    <property type="match status" value="1"/>
</dbReference>
<feature type="repeat" description="PPR" evidence="3">
    <location>
        <begin position="2820"/>
        <end position="2854"/>
    </location>
</feature>
<dbReference type="CDD" id="cd00170">
    <property type="entry name" value="SEC14"/>
    <property type="match status" value="1"/>
</dbReference>
<dbReference type="PANTHER" id="PTHR47936:SF1">
    <property type="entry name" value="PENTATRICOPEPTIDE REPEAT-CONTAINING PROTEIN GUN1, CHLOROPLASTIC"/>
    <property type="match status" value="1"/>
</dbReference>
<dbReference type="SUPFAM" id="SSF52087">
    <property type="entry name" value="CRAL/TRIO domain"/>
    <property type="match status" value="1"/>
</dbReference>
<dbReference type="SUPFAM" id="SSF55120">
    <property type="entry name" value="Pseudouridine synthase"/>
    <property type="match status" value="2"/>
</dbReference>
<dbReference type="GO" id="GO:0001522">
    <property type="term" value="P:pseudouridine synthesis"/>
    <property type="evidence" value="ECO:0007669"/>
    <property type="project" value="InterPro"/>
</dbReference>
<feature type="repeat" description="PPR" evidence="3">
    <location>
        <begin position="940"/>
        <end position="974"/>
    </location>
</feature>
<dbReference type="Gene3D" id="3.40.50.150">
    <property type="entry name" value="Vaccinia Virus protein VP39"/>
    <property type="match status" value="1"/>
</dbReference>
<dbReference type="Pfam" id="PF00179">
    <property type="entry name" value="UQ_con"/>
    <property type="match status" value="1"/>
</dbReference>
<dbReference type="SUPFAM" id="SSF53335">
    <property type="entry name" value="S-adenosyl-L-methionine-dependent methyltransferases"/>
    <property type="match status" value="1"/>
</dbReference>
<dbReference type="InterPro" id="IPR016135">
    <property type="entry name" value="UBQ-conjugating_enzyme/RWD"/>
</dbReference>
<dbReference type="PROSITE" id="PS50127">
    <property type="entry name" value="UBC_2"/>
    <property type="match status" value="1"/>
</dbReference>
<feature type="compositionally biased region" description="Low complexity" evidence="4">
    <location>
        <begin position="412"/>
        <end position="437"/>
    </location>
</feature>
<dbReference type="Gene3D" id="3.40.525.10">
    <property type="entry name" value="CRAL-TRIO lipid binding domain"/>
    <property type="match status" value="1"/>
</dbReference>
<organism evidence="8 9">
    <name type="scientific">Symbiodinium microadriaticum</name>
    <name type="common">Dinoflagellate</name>
    <name type="synonym">Zooxanthella microadriatica</name>
    <dbReference type="NCBI Taxonomy" id="2951"/>
    <lineage>
        <taxon>Eukaryota</taxon>
        <taxon>Sar</taxon>
        <taxon>Alveolata</taxon>
        <taxon>Dinophyceae</taxon>
        <taxon>Suessiales</taxon>
        <taxon>Symbiodiniaceae</taxon>
        <taxon>Symbiodinium</taxon>
    </lineage>
</organism>
<dbReference type="PROSITE" id="PS50191">
    <property type="entry name" value="CRAL_TRIO"/>
    <property type="match status" value="1"/>
</dbReference>
<dbReference type="SUPFAM" id="SSF46938">
    <property type="entry name" value="CRAL/TRIO N-terminal domain"/>
    <property type="match status" value="1"/>
</dbReference>